<dbReference type="RefSeq" id="WP_274958599.1">
    <property type="nucleotide sequence ID" value="NZ_DYWQ01000031.1"/>
</dbReference>
<reference evidence="2" key="2">
    <citation type="submission" date="2021-09" db="EMBL/GenBank/DDBJ databases">
        <authorList>
            <person name="Gilroy R."/>
        </authorList>
    </citation>
    <scope>NUCLEOTIDE SEQUENCE</scope>
    <source>
        <strain evidence="2">CHK124-7917</strain>
    </source>
</reference>
<organism evidence="2 3">
    <name type="scientific">Thermophilibacter provencensis</name>
    <dbReference type="NCBI Taxonomy" id="1852386"/>
    <lineage>
        <taxon>Bacteria</taxon>
        <taxon>Bacillati</taxon>
        <taxon>Actinomycetota</taxon>
        <taxon>Coriobacteriia</taxon>
        <taxon>Coriobacteriales</taxon>
        <taxon>Atopobiaceae</taxon>
        <taxon>Thermophilibacter</taxon>
    </lineage>
</organism>
<dbReference type="Gene3D" id="3.30.70.1290">
    <property type="entry name" value="Transposase IS200-like"/>
    <property type="match status" value="1"/>
</dbReference>
<feature type="domain" description="Transposase IS200-like" evidence="1">
    <location>
        <begin position="9"/>
        <end position="123"/>
    </location>
</feature>
<dbReference type="GO" id="GO:0006313">
    <property type="term" value="P:DNA transposition"/>
    <property type="evidence" value="ECO:0007669"/>
    <property type="project" value="InterPro"/>
</dbReference>
<dbReference type="Pfam" id="PF01797">
    <property type="entry name" value="Y1_Tnp"/>
    <property type="match status" value="1"/>
</dbReference>
<dbReference type="EMBL" id="DYWQ01000031">
    <property type="protein sequence ID" value="HJF44580.1"/>
    <property type="molecule type" value="Genomic_DNA"/>
</dbReference>
<dbReference type="GO" id="GO:0003677">
    <property type="term" value="F:DNA binding"/>
    <property type="evidence" value="ECO:0007669"/>
    <property type="project" value="InterPro"/>
</dbReference>
<sequence>MARTPRKQAESEIYHVVCRGVGRQDIFEDDADRTYFLSALRDELASRDGETLAWCLMNNHVHLLLRMPLNELSATMRSVGSDYALYFNRRHDRTGHLFQGRFRSEPVETDAYLLTVVRYIHRNPVAGGLSRTCDYRWSSYRAYLGLSEPVGLTSCETVLSLLGGVDVFEQLHGEAGTGERCIDVDDDRRPLRDEEATLLARSLLGGMHPREVVLLPRPRRDEALRKLLSCRISVRQIERITGVSRGIVSRVRARAAGTER</sequence>
<dbReference type="PANTHER" id="PTHR34322:SF2">
    <property type="entry name" value="TRANSPOSASE IS200-LIKE DOMAIN-CONTAINING PROTEIN"/>
    <property type="match status" value="1"/>
</dbReference>
<comment type="caution">
    <text evidence="2">The sequence shown here is derived from an EMBL/GenBank/DDBJ whole genome shotgun (WGS) entry which is preliminary data.</text>
</comment>
<proteinExistence type="predicted"/>
<dbReference type="Proteomes" id="UP000697330">
    <property type="component" value="Unassembled WGS sequence"/>
</dbReference>
<dbReference type="PANTHER" id="PTHR34322">
    <property type="entry name" value="TRANSPOSASE, Y1_TNP DOMAIN-CONTAINING"/>
    <property type="match status" value="1"/>
</dbReference>
<dbReference type="InterPro" id="IPR002686">
    <property type="entry name" value="Transposase_17"/>
</dbReference>
<gene>
    <name evidence="2" type="ORF">K8U72_02180</name>
</gene>
<dbReference type="InterPro" id="IPR036515">
    <property type="entry name" value="Transposase_17_sf"/>
</dbReference>
<dbReference type="SUPFAM" id="SSF143422">
    <property type="entry name" value="Transposase IS200-like"/>
    <property type="match status" value="1"/>
</dbReference>
<accession>A0A921GD56</accession>
<evidence type="ECO:0000313" key="2">
    <source>
        <dbReference type="EMBL" id="HJF44580.1"/>
    </source>
</evidence>
<dbReference type="SMART" id="SM01321">
    <property type="entry name" value="Y1_Tnp"/>
    <property type="match status" value="1"/>
</dbReference>
<evidence type="ECO:0000259" key="1">
    <source>
        <dbReference type="SMART" id="SM01321"/>
    </source>
</evidence>
<reference evidence="2" key="1">
    <citation type="journal article" date="2021" name="PeerJ">
        <title>Extensive microbial diversity within the chicken gut microbiome revealed by metagenomics and culture.</title>
        <authorList>
            <person name="Gilroy R."/>
            <person name="Ravi A."/>
            <person name="Getino M."/>
            <person name="Pursley I."/>
            <person name="Horton D.L."/>
            <person name="Alikhan N.F."/>
            <person name="Baker D."/>
            <person name="Gharbi K."/>
            <person name="Hall N."/>
            <person name="Watson M."/>
            <person name="Adriaenssens E.M."/>
            <person name="Foster-Nyarko E."/>
            <person name="Jarju S."/>
            <person name="Secka A."/>
            <person name="Antonio M."/>
            <person name="Oren A."/>
            <person name="Chaudhuri R.R."/>
            <person name="La Ragione R."/>
            <person name="Hildebrand F."/>
            <person name="Pallen M.J."/>
        </authorList>
    </citation>
    <scope>NUCLEOTIDE SEQUENCE</scope>
    <source>
        <strain evidence="2">CHK124-7917</strain>
    </source>
</reference>
<name>A0A921GD56_9ACTN</name>
<dbReference type="GO" id="GO:0004803">
    <property type="term" value="F:transposase activity"/>
    <property type="evidence" value="ECO:0007669"/>
    <property type="project" value="InterPro"/>
</dbReference>
<evidence type="ECO:0000313" key="3">
    <source>
        <dbReference type="Proteomes" id="UP000697330"/>
    </source>
</evidence>
<protein>
    <submittedName>
        <fullName evidence="2">Transposase</fullName>
    </submittedName>
</protein>
<dbReference type="AlphaFoldDB" id="A0A921GD56"/>